<dbReference type="Gene3D" id="3.30.465.10">
    <property type="match status" value="1"/>
</dbReference>
<evidence type="ECO:0000259" key="13">
    <source>
        <dbReference type="PROSITE" id="PS51387"/>
    </source>
</evidence>
<comment type="subcellular location">
    <subcellularLocation>
        <location evidence="2">Peroxisome</location>
    </subcellularLocation>
</comment>
<keyword evidence="7" id="KW-0560">Oxidoreductase</keyword>
<name>A0A1B6H1T9_9HEMI</name>
<dbReference type="Gene3D" id="3.30.43.10">
    <property type="entry name" value="Uridine Diphospho-n-acetylenolpyruvylglucosamine Reductase, domain 2"/>
    <property type="match status" value="1"/>
</dbReference>
<dbReference type="InterPro" id="IPR016171">
    <property type="entry name" value="Vanillyl_alc_oxidase_C-sub2"/>
</dbReference>
<dbReference type="EMBL" id="GECZ01018543">
    <property type="protein sequence ID" value="JAS51226.1"/>
    <property type="molecule type" value="Transcribed_RNA"/>
</dbReference>
<dbReference type="InterPro" id="IPR016164">
    <property type="entry name" value="FAD-linked_Oxase-like_C"/>
</dbReference>
<dbReference type="GO" id="GO:0051990">
    <property type="term" value="F:(R)-2-hydroxyglutarate dehydrogenase activity"/>
    <property type="evidence" value="ECO:0007669"/>
    <property type="project" value="UniProtKB-EC"/>
</dbReference>
<reference evidence="16" key="1">
    <citation type="submission" date="2015-11" db="EMBL/GenBank/DDBJ databases">
        <title>De novo transcriptome assembly of four potential Pierce s Disease insect vectors from Arizona vineyards.</title>
        <authorList>
            <person name="Tassone E.E."/>
        </authorList>
    </citation>
    <scope>NUCLEOTIDE SEQUENCE</scope>
</reference>
<evidence type="ECO:0000313" key="16">
    <source>
        <dbReference type="EMBL" id="JAS68608.1"/>
    </source>
</evidence>
<evidence type="ECO:0000256" key="3">
    <source>
        <dbReference type="ARBA" id="ARBA00008000"/>
    </source>
</evidence>
<keyword evidence="5" id="KW-0285">Flavoprotein</keyword>
<evidence type="ECO:0000256" key="10">
    <source>
        <dbReference type="ARBA" id="ARBA00039639"/>
    </source>
</evidence>
<evidence type="ECO:0000256" key="6">
    <source>
        <dbReference type="ARBA" id="ARBA00022827"/>
    </source>
</evidence>
<dbReference type="GO" id="GO:0005739">
    <property type="term" value="C:mitochondrion"/>
    <property type="evidence" value="ECO:0007669"/>
    <property type="project" value="TreeGrafter"/>
</dbReference>
<dbReference type="InterPro" id="IPR016167">
    <property type="entry name" value="FAD-bd_PCMH_sub1"/>
</dbReference>
<dbReference type="InterPro" id="IPR016169">
    <property type="entry name" value="FAD-bd_PCMH_sub2"/>
</dbReference>
<dbReference type="PANTHER" id="PTHR43716">
    <property type="entry name" value="D-2-HYDROXYGLUTARATE DEHYDROGENASE, MITOCHONDRIAL"/>
    <property type="match status" value="1"/>
</dbReference>
<protein>
    <recommendedName>
        <fullName evidence="10">D-2-hydroxyglutarate dehydrogenase, mitochondrial</fullName>
        <ecNumber evidence="9">1.1.99.39</ecNumber>
    </recommendedName>
</protein>
<dbReference type="SUPFAM" id="SSF56176">
    <property type="entry name" value="FAD-binding/transporter-associated domain-like"/>
    <property type="match status" value="1"/>
</dbReference>
<evidence type="ECO:0000256" key="8">
    <source>
        <dbReference type="ARBA" id="ARBA00023140"/>
    </source>
</evidence>
<dbReference type="SUPFAM" id="SSF55103">
    <property type="entry name" value="FAD-linked oxidases, C-terminal domain"/>
    <property type="match status" value="1"/>
</dbReference>
<evidence type="ECO:0000256" key="12">
    <source>
        <dbReference type="ARBA" id="ARBA00049267"/>
    </source>
</evidence>
<dbReference type="FunFam" id="3.30.70.2740:FF:000002">
    <property type="entry name" value="D-2-hydroxyglutarate dehydrogenase mitochondrial"/>
    <property type="match status" value="1"/>
</dbReference>
<dbReference type="InterPro" id="IPR051264">
    <property type="entry name" value="FAD-oxidored/transferase_4"/>
</dbReference>
<evidence type="ECO:0000256" key="9">
    <source>
        <dbReference type="ARBA" id="ARBA00039003"/>
    </source>
</evidence>
<dbReference type="EMBL" id="GECZ01001161">
    <property type="protein sequence ID" value="JAS68608.1"/>
    <property type="molecule type" value="Transcribed_RNA"/>
</dbReference>
<dbReference type="EC" id="1.1.99.39" evidence="9"/>
<dbReference type="PROSITE" id="PS51387">
    <property type="entry name" value="FAD_PCMH"/>
    <property type="match status" value="1"/>
</dbReference>
<gene>
    <name evidence="14" type="ORF">g.32514</name>
    <name evidence="16" type="ORF">g.32517</name>
    <name evidence="15" type="ORF">g.32520</name>
</gene>
<comment type="catalytic activity">
    <reaction evidence="12">
        <text>(R)-malate + A = oxaloacetate + AH2</text>
        <dbReference type="Rhea" id="RHEA:67460"/>
        <dbReference type="ChEBI" id="CHEBI:13193"/>
        <dbReference type="ChEBI" id="CHEBI:15588"/>
        <dbReference type="ChEBI" id="CHEBI:16452"/>
        <dbReference type="ChEBI" id="CHEBI:17499"/>
    </reaction>
    <physiologicalReaction direction="left-to-right" evidence="12">
        <dbReference type="Rhea" id="RHEA:67461"/>
    </physiologicalReaction>
</comment>
<evidence type="ECO:0000256" key="11">
    <source>
        <dbReference type="ARBA" id="ARBA00045410"/>
    </source>
</evidence>
<evidence type="ECO:0000313" key="14">
    <source>
        <dbReference type="EMBL" id="JAS51226.1"/>
    </source>
</evidence>
<comment type="subunit">
    <text evidence="4">Homodimer.</text>
</comment>
<dbReference type="PANTHER" id="PTHR43716:SF1">
    <property type="entry name" value="D-2-HYDROXYGLUTARATE DEHYDROGENASE, MITOCHONDRIAL"/>
    <property type="match status" value="1"/>
</dbReference>
<keyword evidence="8" id="KW-0576">Peroxisome</keyword>
<dbReference type="FunFam" id="3.30.465.10:FF:000001">
    <property type="entry name" value="D-2-hydroxyglutarate dehydrogenase, mitochondrial"/>
    <property type="match status" value="1"/>
</dbReference>
<dbReference type="Gene3D" id="3.30.70.2740">
    <property type="match status" value="1"/>
</dbReference>
<evidence type="ECO:0000313" key="15">
    <source>
        <dbReference type="EMBL" id="JAS55622.1"/>
    </source>
</evidence>
<dbReference type="FunFam" id="1.10.45.10:FF:000001">
    <property type="entry name" value="D-lactate dehydrogenase mitochondrial"/>
    <property type="match status" value="1"/>
</dbReference>
<comment type="cofactor">
    <cofactor evidence="1">
        <name>FAD</name>
        <dbReference type="ChEBI" id="CHEBI:57692"/>
    </cofactor>
</comment>
<dbReference type="Pfam" id="PF01565">
    <property type="entry name" value="FAD_binding_4"/>
    <property type="match status" value="1"/>
</dbReference>
<dbReference type="Gene3D" id="3.30.70.2190">
    <property type="match status" value="1"/>
</dbReference>
<evidence type="ECO:0000256" key="2">
    <source>
        <dbReference type="ARBA" id="ARBA00004275"/>
    </source>
</evidence>
<evidence type="ECO:0000256" key="1">
    <source>
        <dbReference type="ARBA" id="ARBA00001974"/>
    </source>
</evidence>
<evidence type="ECO:0000256" key="4">
    <source>
        <dbReference type="ARBA" id="ARBA00011738"/>
    </source>
</evidence>
<dbReference type="AlphaFoldDB" id="A0A1B6H1T9"/>
<comment type="function">
    <text evidence="11">Catalyzes the oxidation of D-2-hydroxyglutarate (D-2-HG) to alpha-ketoglutarate. Also catalyzes the oxidation of other D-2-hydroxyacids, such as D-malate (D-MAL) and D-lactate (D-LAC). Exhibits high activities towards D-2-HG and D-MAL but a very weak activity towards D-LAC.</text>
</comment>
<evidence type="ECO:0000256" key="7">
    <source>
        <dbReference type="ARBA" id="ARBA00023002"/>
    </source>
</evidence>
<sequence>MSLFKASVGVGFHWSCRALQKPKIKLTKDVYPVKRGNFAVLNDSHVQQFESILGKERVLTDPDELDSYNVDWIKMVRGYSSVVLKPKTTEEVAAILKVCSQHKLAVCPQGGNTGLVGGSVPVFDEVILSTSLMNQIIKINDIPGSIVCQAGCVLEALDTALADHGLMMPLDLGAKGSCHIGGNIATNAGGLRLLRYGSLQANTLGLVAVKADGEVLDCMNTLKKDNTGYHLKHLFIGSEGTLGVVTEVAIQCPPKPQSVSLALLGVVDFEHALHTFRLARTMLSEILSSCELMDENCVGPVVDTLGVRNPLANHPFYVLIEVSGSNASHDEEKLNAFLESAMGEGIVSDGTYTNEPSRMQNIWQLRERIAEALLRNGFVYKYDVSLPHDDFYRLIPVLQERLKGSEAQIVSGYGHLGDGNLHLNICSPQFSSELLAQIEPFVFEWISERGGSISAEHGIGFKKTKFLKFSKSDAAIRTMLQLKHLFDPQGILNPYKVLPLG</sequence>
<proteinExistence type="inferred from homology"/>
<dbReference type="GO" id="GO:0071949">
    <property type="term" value="F:FAD binding"/>
    <property type="evidence" value="ECO:0007669"/>
    <property type="project" value="InterPro"/>
</dbReference>
<dbReference type="InterPro" id="IPR006094">
    <property type="entry name" value="Oxid_FAD_bind_N"/>
</dbReference>
<dbReference type="GO" id="GO:0005777">
    <property type="term" value="C:peroxisome"/>
    <property type="evidence" value="ECO:0007669"/>
    <property type="project" value="UniProtKB-SubCell"/>
</dbReference>
<dbReference type="Pfam" id="PF02913">
    <property type="entry name" value="FAD-oxidase_C"/>
    <property type="match status" value="1"/>
</dbReference>
<keyword evidence="6" id="KW-0274">FAD</keyword>
<dbReference type="InterPro" id="IPR016166">
    <property type="entry name" value="FAD-bd_PCMH"/>
</dbReference>
<dbReference type="InterPro" id="IPR036318">
    <property type="entry name" value="FAD-bd_PCMH-like_sf"/>
</dbReference>
<comment type="similarity">
    <text evidence="3">Belongs to the FAD-binding oxidoreductase/transferase type 4 family.</text>
</comment>
<dbReference type="InterPro" id="IPR004113">
    <property type="entry name" value="FAD-bd_oxidored_4_C"/>
</dbReference>
<accession>A0A1B6H1T9</accession>
<dbReference type="Gene3D" id="1.10.45.10">
    <property type="entry name" value="Vanillyl-alcohol Oxidase, Chain A, domain 4"/>
    <property type="match status" value="1"/>
</dbReference>
<dbReference type="EMBL" id="GECZ01014147">
    <property type="protein sequence ID" value="JAS55622.1"/>
    <property type="molecule type" value="Transcribed_RNA"/>
</dbReference>
<dbReference type="FunFam" id="3.30.70.2190:FF:000001">
    <property type="entry name" value="D-2-hydroxyglutarate dehydrogenase mitochondrial"/>
    <property type="match status" value="1"/>
</dbReference>
<feature type="domain" description="FAD-binding PCMH-type" evidence="13">
    <location>
        <begin position="76"/>
        <end position="255"/>
    </location>
</feature>
<evidence type="ECO:0000256" key="5">
    <source>
        <dbReference type="ARBA" id="ARBA00022630"/>
    </source>
</evidence>
<organism evidence="16">
    <name type="scientific">Cuerna arida</name>
    <dbReference type="NCBI Taxonomy" id="1464854"/>
    <lineage>
        <taxon>Eukaryota</taxon>
        <taxon>Metazoa</taxon>
        <taxon>Ecdysozoa</taxon>
        <taxon>Arthropoda</taxon>
        <taxon>Hexapoda</taxon>
        <taxon>Insecta</taxon>
        <taxon>Pterygota</taxon>
        <taxon>Neoptera</taxon>
        <taxon>Paraneoptera</taxon>
        <taxon>Hemiptera</taxon>
        <taxon>Auchenorrhyncha</taxon>
        <taxon>Membracoidea</taxon>
        <taxon>Cicadellidae</taxon>
        <taxon>Cicadellinae</taxon>
        <taxon>Proconiini</taxon>
        <taxon>Cuerna</taxon>
    </lineage>
</organism>
<dbReference type="FunFam" id="3.30.43.10:FF:000011">
    <property type="entry name" value="D-lactate dehydrogenase (Cytochrome)"/>
    <property type="match status" value="1"/>
</dbReference>